<dbReference type="VEuPathDB" id="FungiDB:A1Q1_00857"/>
<dbReference type="PANTHER" id="PTHR48069:SF3">
    <property type="entry name" value="DIHYDROFOLATE REDUCTASE"/>
    <property type="match status" value="1"/>
</dbReference>
<dbReference type="GO" id="GO:0046654">
    <property type="term" value="P:tetrahydrofolate biosynthetic process"/>
    <property type="evidence" value="ECO:0007669"/>
    <property type="project" value="UniProtKB-UniPathway"/>
</dbReference>
<dbReference type="UniPathway" id="UPA00077">
    <property type="reaction ID" value="UER00158"/>
</dbReference>
<dbReference type="AlphaFoldDB" id="J5TAU2"/>
<keyword evidence="6" id="KW-0560">Oxidoreductase</keyword>
<dbReference type="EC" id="1.5.1.3" evidence="2"/>
<reference evidence="9 10" key="1">
    <citation type="journal article" date="2012" name="Eukaryot. Cell">
        <title>Draft genome sequence of CBS 2479, the standard type strain of Trichosporon asahii.</title>
        <authorList>
            <person name="Yang R.Y."/>
            <person name="Li H.T."/>
            <person name="Zhu H."/>
            <person name="Zhou G.P."/>
            <person name="Wang M."/>
            <person name="Wang L."/>
        </authorList>
    </citation>
    <scope>NUCLEOTIDE SEQUENCE [LARGE SCALE GENOMIC DNA]</scope>
    <source>
        <strain evidence="10">ATCC 90039 / CBS 2479 / JCM 2466 / KCTC 7840 / NCYC 2677 / UAMH 7654</strain>
    </source>
</reference>
<name>J5TAU2_TRIAS</name>
<sequence length="194" mass="21542">MTNPAKRSLTAIVAATVDGGIGRDGGLPWRLPGEMKYFARVTTGEDSMMAGKRNAVLMGRKTWDGIPTKFRPLKERHNLVISRAGVDVSGEQSTSAHGSLVDAIDSIPADTHRAFLIGGAQLYNQALPAHVDRVLLTRVLGHIPCDVFLDEFTASPEWRQATHQELCDWVGWDVPEGEVEEKGIQYRYEMWVRK</sequence>
<proteinExistence type="inferred from homology"/>
<dbReference type="InterPro" id="IPR012259">
    <property type="entry name" value="DHFR"/>
</dbReference>
<keyword evidence="4" id="KW-0554">One-carbon metabolism</keyword>
<dbReference type="KEGG" id="tasa:A1Q1_00857"/>
<dbReference type="RefSeq" id="XP_014181232.1">
    <property type="nucleotide sequence ID" value="XM_014325757.1"/>
</dbReference>
<evidence type="ECO:0000313" key="9">
    <source>
        <dbReference type="EMBL" id="EJT50016.1"/>
    </source>
</evidence>
<protein>
    <recommendedName>
        <fullName evidence="3">Dihydrofolate reductase</fullName>
        <ecNumber evidence="2">1.5.1.3</ecNumber>
    </recommendedName>
</protein>
<evidence type="ECO:0000256" key="6">
    <source>
        <dbReference type="ARBA" id="ARBA00023002"/>
    </source>
</evidence>
<dbReference type="GO" id="GO:0005739">
    <property type="term" value="C:mitochondrion"/>
    <property type="evidence" value="ECO:0007669"/>
    <property type="project" value="TreeGrafter"/>
</dbReference>
<dbReference type="OrthoDB" id="414698at2759"/>
<dbReference type="HOGENOM" id="CLU_043966_2_1_1"/>
<keyword evidence="5" id="KW-0521">NADP</keyword>
<feature type="domain" description="DHFR" evidence="8">
    <location>
        <begin position="8"/>
        <end position="193"/>
    </location>
</feature>
<evidence type="ECO:0000256" key="3">
    <source>
        <dbReference type="ARBA" id="ARBA00018886"/>
    </source>
</evidence>
<dbReference type="PRINTS" id="PR00070">
    <property type="entry name" value="DHFR"/>
</dbReference>
<dbReference type="PROSITE" id="PS00075">
    <property type="entry name" value="DHFR_1"/>
    <property type="match status" value="1"/>
</dbReference>
<dbReference type="Proteomes" id="UP000002748">
    <property type="component" value="Unassembled WGS sequence"/>
</dbReference>
<dbReference type="CDD" id="cd00209">
    <property type="entry name" value="DHFR"/>
    <property type="match status" value="1"/>
</dbReference>
<dbReference type="GO" id="GO:0046452">
    <property type="term" value="P:dihydrofolate metabolic process"/>
    <property type="evidence" value="ECO:0007669"/>
    <property type="project" value="TreeGrafter"/>
</dbReference>
<evidence type="ECO:0000256" key="7">
    <source>
        <dbReference type="RuleBase" id="RU004474"/>
    </source>
</evidence>
<comment type="similarity">
    <text evidence="7">Belongs to the dihydrofolate reductase family.</text>
</comment>
<dbReference type="GO" id="GO:0046655">
    <property type="term" value="P:folic acid metabolic process"/>
    <property type="evidence" value="ECO:0007669"/>
    <property type="project" value="TreeGrafter"/>
</dbReference>
<evidence type="ECO:0000256" key="2">
    <source>
        <dbReference type="ARBA" id="ARBA00012856"/>
    </source>
</evidence>
<dbReference type="Pfam" id="PF00186">
    <property type="entry name" value="DHFR_1"/>
    <property type="match status" value="1"/>
</dbReference>
<accession>J5TAU2</accession>
<dbReference type="InterPro" id="IPR024072">
    <property type="entry name" value="DHFR-like_dom_sf"/>
</dbReference>
<dbReference type="InterPro" id="IPR001796">
    <property type="entry name" value="DHFR_dom"/>
</dbReference>
<dbReference type="SUPFAM" id="SSF53597">
    <property type="entry name" value="Dihydrofolate reductase-like"/>
    <property type="match status" value="1"/>
</dbReference>
<evidence type="ECO:0000256" key="1">
    <source>
        <dbReference type="ARBA" id="ARBA00004903"/>
    </source>
</evidence>
<dbReference type="GO" id="GO:0050661">
    <property type="term" value="F:NADP binding"/>
    <property type="evidence" value="ECO:0007669"/>
    <property type="project" value="InterPro"/>
</dbReference>
<evidence type="ECO:0000313" key="10">
    <source>
        <dbReference type="Proteomes" id="UP000002748"/>
    </source>
</evidence>
<dbReference type="EMBL" id="ALBS01000139">
    <property type="protein sequence ID" value="EJT50016.1"/>
    <property type="molecule type" value="Genomic_DNA"/>
</dbReference>
<dbReference type="PANTHER" id="PTHR48069">
    <property type="entry name" value="DIHYDROFOLATE REDUCTASE"/>
    <property type="match status" value="1"/>
</dbReference>
<dbReference type="InterPro" id="IPR017925">
    <property type="entry name" value="DHFR_CS"/>
</dbReference>
<dbReference type="PROSITE" id="PS51330">
    <property type="entry name" value="DHFR_2"/>
    <property type="match status" value="1"/>
</dbReference>
<dbReference type="GO" id="GO:0006730">
    <property type="term" value="P:one-carbon metabolic process"/>
    <property type="evidence" value="ECO:0007669"/>
    <property type="project" value="UniProtKB-KW"/>
</dbReference>
<dbReference type="Gene3D" id="3.40.430.10">
    <property type="entry name" value="Dihydrofolate Reductase, subunit A"/>
    <property type="match status" value="1"/>
</dbReference>
<dbReference type="GO" id="GO:0004146">
    <property type="term" value="F:dihydrofolate reductase activity"/>
    <property type="evidence" value="ECO:0007669"/>
    <property type="project" value="UniProtKB-EC"/>
</dbReference>
<dbReference type="GeneID" id="25984371"/>
<comment type="caution">
    <text evidence="9">The sequence shown here is derived from an EMBL/GenBank/DDBJ whole genome shotgun (WGS) entry which is preliminary data.</text>
</comment>
<evidence type="ECO:0000256" key="4">
    <source>
        <dbReference type="ARBA" id="ARBA00022563"/>
    </source>
</evidence>
<evidence type="ECO:0000259" key="8">
    <source>
        <dbReference type="PROSITE" id="PS51330"/>
    </source>
</evidence>
<evidence type="ECO:0000256" key="5">
    <source>
        <dbReference type="ARBA" id="ARBA00022857"/>
    </source>
</evidence>
<organism evidence="9 10">
    <name type="scientific">Trichosporon asahii var. asahii (strain ATCC 90039 / CBS 2479 / JCM 2466 / KCTC 7840 / NBRC 103889/ NCYC 2677 / UAMH 7654)</name>
    <name type="common">Yeast</name>
    <dbReference type="NCBI Taxonomy" id="1186058"/>
    <lineage>
        <taxon>Eukaryota</taxon>
        <taxon>Fungi</taxon>
        <taxon>Dikarya</taxon>
        <taxon>Basidiomycota</taxon>
        <taxon>Agaricomycotina</taxon>
        <taxon>Tremellomycetes</taxon>
        <taxon>Trichosporonales</taxon>
        <taxon>Trichosporonaceae</taxon>
        <taxon>Trichosporon</taxon>
    </lineage>
</organism>
<comment type="pathway">
    <text evidence="1">Cofactor biosynthesis; tetrahydrofolate biosynthesis; 5,6,7,8-tetrahydrofolate from 7,8-dihydrofolate: step 1/1.</text>
</comment>
<gene>
    <name evidence="9" type="ORF">A1Q1_00857</name>
</gene>